<evidence type="ECO:0000313" key="3">
    <source>
        <dbReference type="Proteomes" id="UP001157960"/>
    </source>
</evidence>
<sequence length="163" mass="19436">MKKPGSIILVLITLILIYYIILKPYISNYVGWYGYKVWENRSKTETIKESKERKVFVKELQYQIEYSGDIKNFHFIPYIEKGFKISDKSIKDTRIITGTNFPYNICFERNLKDSIAIYYKKQDEKKLDSFDGYWGYLKSPYLKDSLYLQIDGESNNEGVIKIW</sequence>
<organism evidence="2 3">
    <name type="scientific">Chryseobacterium profundimaris</name>
    <dbReference type="NCBI Taxonomy" id="1387275"/>
    <lineage>
        <taxon>Bacteria</taxon>
        <taxon>Pseudomonadati</taxon>
        <taxon>Bacteroidota</taxon>
        <taxon>Flavobacteriia</taxon>
        <taxon>Flavobacteriales</taxon>
        <taxon>Weeksellaceae</taxon>
        <taxon>Chryseobacterium group</taxon>
        <taxon>Chryseobacterium</taxon>
    </lineage>
</organism>
<evidence type="ECO:0000313" key="2">
    <source>
        <dbReference type="EMBL" id="SMP21092.1"/>
    </source>
</evidence>
<keyword evidence="3" id="KW-1185">Reference proteome</keyword>
<dbReference type="RefSeq" id="WP_283422140.1">
    <property type="nucleotide sequence ID" value="NZ_FXTZ01000006.1"/>
</dbReference>
<comment type="caution">
    <text evidence="2">The sequence shown here is derived from an EMBL/GenBank/DDBJ whole genome shotgun (WGS) entry which is preliminary data.</text>
</comment>
<keyword evidence="1" id="KW-0812">Transmembrane</keyword>
<reference evidence="2 3" key="1">
    <citation type="submission" date="2017-05" db="EMBL/GenBank/DDBJ databases">
        <authorList>
            <person name="Varghese N."/>
            <person name="Submissions S."/>
        </authorList>
    </citation>
    <scope>NUCLEOTIDE SEQUENCE [LARGE SCALE GENOMIC DNA]</scope>
    <source>
        <strain evidence="2 3">DSM 28214</strain>
    </source>
</reference>
<evidence type="ECO:0000256" key="1">
    <source>
        <dbReference type="SAM" id="Phobius"/>
    </source>
</evidence>
<keyword evidence="1" id="KW-1133">Transmembrane helix</keyword>
<accession>A0ABY1NXE0</accession>
<keyword evidence="1" id="KW-0472">Membrane</keyword>
<proteinExistence type="predicted"/>
<protein>
    <submittedName>
        <fullName evidence="2">Uncharacterized protein</fullName>
    </submittedName>
</protein>
<dbReference type="Proteomes" id="UP001157960">
    <property type="component" value="Unassembled WGS sequence"/>
</dbReference>
<dbReference type="EMBL" id="FXTZ01000006">
    <property type="protein sequence ID" value="SMP21092.1"/>
    <property type="molecule type" value="Genomic_DNA"/>
</dbReference>
<gene>
    <name evidence="2" type="ORF">SAMN06264346_1064</name>
</gene>
<feature type="transmembrane region" description="Helical" evidence="1">
    <location>
        <begin position="6"/>
        <end position="26"/>
    </location>
</feature>
<name>A0ABY1NXE0_9FLAO</name>